<feature type="domain" description="Coenzyme F420:L-glutamate ligase-like" evidence="8">
    <location>
        <begin position="60"/>
        <end position="256"/>
    </location>
</feature>
<dbReference type="InterPro" id="IPR008225">
    <property type="entry name" value="F420-0_g-glutamyl_ligase"/>
</dbReference>
<keyword evidence="7" id="KW-0464">Manganese</keyword>
<keyword evidence="3" id="KW-0547">Nucleotide-binding</keyword>
<dbReference type="Gene3D" id="3.30.1330.100">
    <property type="entry name" value="CofE-like"/>
    <property type="match status" value="2"/>
</dbReference>
<evidence type="ECO:0000256" key="1">
    <source>
        <dbReference type="ARBA" id="ARBA00022598"/>
    </source>
</evidence>
<gene>
    <name evidence="9" type="primary">cofE</name>
    <name evidence="9" type="ORF">ESO86_09310</name>
</gene>
<dbReference type="EMBL" id="SDPL01000158">
    <property type="protein sequence ID" value="RXZ47110.1"/>
    <property type="molecule type" value="Genomic_DNA"/>
</dbReference>
<dbReference type="InterPro" id="IPR002847">
    <property type="entry name" value="F420-0_gamma-glut_ligase-dom"/>
</dbReference>
<evidence type="ECO:0000259" key="8">
    <source>
        <dbReference type="Pfam" id="PF01996"/>
    </source>
</evidence>
<evidence type="ECO:0000256" key="5">
    <source>
        <dbReference type="ARBA" id="ARBA00022958"/>
    </source>
</evidence>
<dbReference type="OrthoDB" id="9788295at2"/>
<reference evidence="9 10" key="1">
    <citation type="submission" date="2019-01" db="EMBL/GenBank/DDBJ databases">
        <authorList>
            <person name="Li J."/>
        </authorList>
    </citation>
    <scope>NUCLEOTIDE SEQUENCE [LARGE SCALE GENOMIC DNA]</scope>
    <source>
        <strain evidence="9 10">CGMCC 4.7180</strain>
    </source>
</reference>
<evidence type="ECO:0000256" key="6">
    <source>
        <dbReference type="ARBA" id="ARBA00023134"/>
    </source>
</evidence>
<dbReference type="NCBIfam" id="TIGR01916">
    <property type="entry name" value="F420_cofE"/>
    <property type="match status" value="1"/>
</dbReference>
<evidence type="ECO:0000256" key="3">
    <source>
        <dbReference type="ARBA" id="ARBA00022741"/>
    </source>
</evidence>
<accession>A0A4Q2JLX3</accession>
<dbReference type="EC" id="6.3.2.31" evidence="9"/>
<dbReference type="PANTHER" id="PTHR47917:SF1">
    <property type="entry name" value="COENZYME F420:L-GLUTAMATE LIGASE"/>
    <property type="match status" value="1"/>
</dbReference>
<protein>
    <submittedName>
        <fullName evidence="9">Coenzyme F420-0:L-glutamate ligase</fullName>
        <ecNumber evidence="9">6.3.2.31</ecNumber>
    </submittedName>
</protein>
<dbReference type="Pfam" id="PF01996">
    <property type="entry name" value="F420_ligase"/>
    <property type="match status" value="1"/>
</dbReference>
<proteinExistence type="predicted"/>
<keyword evidence="2" id="KW-0479">Metal-binding</keyword>
<dbReference type="SUPFAM" id="SSF144010">
    <property type="entry name" value="CofE-like"/>
    <property type="match status" value="1"/>
</dbReference>
<evidence type="ECO:0000256" key="4">
    <source>
        <dbReference type="ARBA" id="ARBA00022842"/>
    </source>
</evidence>
<dbReference type="PANTHER" id="PTHR47917">
    <property type="match status" value="1"/>
</dbReference>
<dbReference type="AlphaFoldDB" id="A0A4Q2JLX3"/>
<keyword evidence="10" id="KW-1185">Reference proteome</keyword>
<sequence>MRSSPGAPPRTPCEVWQRAGPAAKVRPACCRDALRLLPRCEEDRAEGAGVRYSIEGVEGLPEIGVGVDLAALIVGAIDEPLADGDILVVTSKIVSKAEGRIVQAHDREQAITDETVRVVATRQTGESTTRIVENRLGIIGAAAGVDASNAPEGTVLLLPVDPDASARALATGIRSLTGARVGVLLSDTLGRPWREGQTDIAIGAAGVHVFDDLRGQADASGKPLAVTMPCVADELAGAAELVKGKSAGVPVAVVRGLGRLVGDLDLPGARSIVRPADRDMFRQGAEEAYDEGYRAGFDEAQAEGPLRPE</sequence>
<keyword evidence="1 9" id="KW-0436">Ligase</keyword>
<evidence type="ECO:0000313" key="9">
    <source>
        <dbReference type="EMBL" id="RXZ47110.1"/>
    </source>
</evidence>
<keyword evidence="6" id="KW-0342">GTP-binding</keyword>
<name>A0A4Q2JLX3_9MICO</name>
<comment type="caution">
    <text evidence="9">The sequence shown here is derived from an EMBL/GenBank/DDBJ whole genome shotgun (WGS) entry which is preliminary data.</text>
</comment>
<evidence type="ECO:0000256" key="2">
    <source>
        <dbReference type="ARBA" id="ARBA00022723"/>
    </source>
</evidence>
<dbReference type="Proteomes" id="UP000292881">
    <property type="component" value="Unassembled WGS sequence"/>
</dbReference>
<organism evidence="9 10">
    <name type="scientific">Agromyces binzhouensis</name>
    <dbReference type="NCBI Taxonomy" id="1817495"/>
    <lineage>
        <taxon>Bacteria</taxon>
        <taxon>Bacillati</taxon>
        <taxon>Actinomycetota</taxon>
        <taxon>Actinomycetes</taxon>
        <taxon>Micrococcales</taxon>
        <taxon>Microbacteriaceae</taxon>
        <taxon>Agromyces</taxon>
    </lineage>
</organism>
<evidence type="ECO:0000313" key="10">
    <source>
        <dbReference type="Proteomes" id="UP000292881"/>
    </source>
</evidence>
<dbReference type="GO" id="GO:0052618">
    <property type="term" value="F:coenzyme F420-0:L-glutamate ligase activity"/>
    <property type="evidence" value="ECO:0007669"/>
    <property type="project" value="UniProtKB-EC"/>
</dbReference>
<keyword evidence="5" id="KW-0630">Potassium</keyword>
<dbReference type="GO" id="GO:0046872">
    <property type="term" value="F:metal ion binding"/>
    <property type="evidence" value="ECO:0007669"/>
    <property type="project" value="UniProtKB-KW"/>
</dbReference>
<dbReference type="GO" id="GO:0005525">
    <property type="term" value="F:GTP binding"/>
    <property type="evidence" value="ECO:0007669"/>
    <property type="project" value="UniProtKB-KW"/>
</dbReference>
<evidence type="ECO:0000256" key="7">
    <source>
        <dbReference type="ARBA" id="ARBA00023211"/>
    </source>
</evidence>
<keyword evidence="4" id="KW-0460">Magnesium</keyword>